<dbReference type="GO" id="GO:0043399">
    <property type="term" value="F:tRNA adenosine(64)-2'-O-ribosylphosphate transferase activity"/>
    <property type="evidence" value="ECO:0007669"/>
    <property type="project" value="InterPro"/>
</dbReference>
<name>A0AAW0DPM1_9AGAR</name>
<comment type="caution">
    <text evidence="3">The sequence shown here is derived from an EMBL/GenBank/DDBJ whole genome shotgun (WGS) entry which is preliminary data.</text>
</comment>
<feature type="domain" description="Rit1 DUSP-like" evidence="1">
    <location>
        <begin position="357"/>
        <end position="465"/>
    </location>
</feature>
<organism evidence="3 4">
    <name type="scientific">Paramarasmius palmivorus</name>
    <dbReference type="NCBI Taxonomy" id="297713"/>
    <lineage>
        <taxon>Eukaryota</taxon>
        <taxon>Fungi</taxon>
        <taxon>Dikarya</taxon>
        <taxon>Basidiomycota</taxon>
        <taxon>Agaricomycotina</taxon>
        <taxon>Agaricomycetes</taxon>
        <taxon>Agaricomycetidae</taxon>
        <taxon>Agaricales</taxon>
        <taxon>Marasmiineae</taxon>
        <taxon>Marasmiaceae</taxon>
        <taxon>Paramarasmius</taxon>
    </lineage>
</organism>
<evidence type="ECO:0000313" key="4">
    <source>
        <dbReference type="Proteomes" id="UP001383192"/>
    </source>
</evidence>
<evidence type="ECO:0000259" key="1">
    <source>
        <dbReference type="Pfam" id="PF04179"/>
    </source>
</evidence>
<reference evidence="3 4" key="1">
    <citation type="submission" date="2024-01" db="EMBL/GenBank/DDBJ databases">
        <title>A draft genome for a cacao thread blight-causing isolate of Paramarasmius palmivorus.</title>
        <authorList>
            <person name="Baruah I.K."/>
            <person name="Bukari Y."/>
            <person name="Amoako-Attah I."/>
            <person name="Meinhardt L.W."/>
            <person name="Bailey B.A."/>
            <person name="Cohen S.P."/>
        </authorList>
    </citation>
    <scope>NUCLEOTIDE SEQUENCE [LARGE SCALE GENOMIC DNA]</scope>
    <source>
        <strain evidence="3 4">GH-12</strain>
    </source>
</reference>
<dbReference type="Proteomes" id="UP001383192">
    <property type="component" value="Unassembled WGS sequence"/>
</dbReference>
<dbReference type="PIRSF" id="PIRSF007747">
    <property type="entry name" value="Ribosyl_Ptfrase"/>
    <property type="match status" value="1"/>
</dbReference>
<dbReference type="GO" id="GO:0019988">
    <property type="term" value="P:charged-tRNA amino acid modification"/>
    <property type="evidence" value="ECO:0007669"/>
    <property type="project" value="InterPro"/>
</dbReference>
<dbReference type="Pfam" id="PF17184">
    <property type="entry name" value="Rit1_C"/>
    <property type="match status" value="1"/>
</dbReference>
<proteinExistence type="predicted"/>
<dbReference type="InterPro" id="IPR007306">
    <property type="entry name" value="Rit1"/>
</dbReference>
<dbReference type="AlphaFoldDB" id="A0AAW0DPM1"/>
<dbReference type="InterPro" id="IPR033421">
    <property type="entry name" value="Rit1_DUSP-like"/>
</dbReference>
<protein>
    <submittedName>
        <fullName evidence="3">tRNA A64-2'-O-ribosylphosphate transferase</fullName>
    </submittedName>
</protein>
<keyword evidence="4" id="KW-1185">Reference proteome</keyword>
<feature type="domain" description="Rit1 N-terminal" evidence="2">
    <location>
        <begin position="29"/>
        <end position="295"/>
    </location>
</feature>
<dbReference type="InterPro" id="IPR033449">
    <property type="entry name" value="Rit1_N"/>
</dbReference>
<gene>
    <name evidence="3" type="primary">RIT1</name>
    <name evidence="3" type="ORF">VNI00_004123</name>
</gene>
<keyword evidence="3" id="KW-0808">Transferase</keyword>
<dbReference type="Pfam" id="PF04179">
    <property type="entry name" value="Init_tRNA_PT"/>
    <property type="match status" value="1"/>
</dbReference>
<evidence type="ECO:0000313" key="3">
    <source>
        <dbReference type="EMBL" id="KAK7052804.1"/>
    </source>
</evidence>
<accession>A0AAW0DPM1</accession>
<sequence>MPLFLNHNEDLANELDLKLNIQNETFAHLRKESLDLFNRLHSIEEDIKFVEQVHDAYPDIPLLPNLRCGAWYTSNSPDISAPYPAYFKSTDGHTSNWKFNLRRPNLHLLSLIAQSGGLILVDSTRAGKRIPDALSKTVPIWCAVINAAILLKFPEEVDKQNWDVSLHTPPTSVSRQEHDQIEKLLPGWAVALNNSTYTLPKLSRPLRPIWITPASSTFPKFHGESGFLPIICVSASKQMELGMDRRTGGYAYVQGSGDDHELWGMGLTPSVFWANQQTILSASRNEVSDVVASVVHNSKSNQEMGVPPTEISKVDSRLLLCALKDIRVGVGVAYVLLSHEEQFESEAHVNLDERGTILRIFIPEGKKGQMHFLQVVLPRSMDFIQSCLSQGLPVCVACPTGNDLGVGIAVAALQKFFNSDGVFVGAESAEVPDKSTIRTRLEWIISDRPEANPSRNTLKRVNEYLLSSTAFRISSTKKLQ</sequence>
<dbReference type="EMBL" id="JAYKXP010000011">
    <property type="protein sequence ID" value="KAK7052804.1"/>
    <property type="molecule type" value="Genomic_DNA"/>
</dbReference>
<dbReference type="PANTHER" id="PTHR31811:SF0">
    <property type="entry name" value="TRNA A64-2'-O-RIBOSYLPHOSPHATE TRANSFERASE"/>
    <property type="match status" value="1"/>
</dbReference>
<evidence type="ECO:0000259" key="2">
    <source>
        <dbReference type="Pfam" id="PF17184"/>
    </source>
</evidence>
<dbReference type="PANTHER" id="PTHR31811">
    <property type="entry name" value="TRNA A64-2'-O-RIBOSYLPHOSPHATE TRANSFERASE"/>
    <property type="match status" value="1"/>
</dbReference>
<dbReference type="GO" id="GO:0005737">
    <property type="term" value="C:cytoplasm"/>
    <property type="evidence" value="ECO:0007669"/>
    <property type="project" value="TreeGrafter"/>
</dbReference>